<dbReference type="AlphaFoldDB" id="A0A7L5E692"/>
<dbReference type="KEGG" id="mrob:HH214_16105"/>
<proteinExistence type="predicted"/>
<dbReference type="EMBL" id="CP051682">
    <property type="protein sequence ID" value="QJD97284.1"/>
    <property type="molecule type" value="Genomic_DNA"/>
</dbReference>
<dbReference type="Proteomes" id="UP000503278">
    <property type="component" value="Chromosome"/>
</dbReference>
<dbReference type="InterPro" id="IPR024284">
    <property type="entry name" value="DUF3826"/>
</dbReference>
<gene>
    <name evidence="1" type="ORF">HH214_16105</name>
</gene>
<keyword evidence="2" id="KW-1185">Reference proteome</keyword>
<accession>A0A7L5E692</accession>
<evidence type="ECO:0000313" key="1">
    <source>
        <dbReference type="EMBL" id="QJD97284.1"/>
    </source>
</evidence>
<evidence type="ECO:0000313" key="2">
    <source>
        <dbReference type="Proteomes" id="UP000503278"/>
    </source>
</evidence>
<reference evidence="1 2" key="1">
    <citation type="submission" date="2020-04" db="EMBL/GenBank/DDBJ databases">
        <title>Genome sequencing of novel species.</title>
        <authorList>
            <person name="Heo J."/>
            <person name="Kim S.-J."/>
            <person name="Kim J.-S."/>
            <person name="Hong S.-B."/>
            <person name="Kwon S.-W."/>
        </authorList>
    </citation>
    <scope>NUCLEOTIDE SEQUENCE [LARGE SCALE GENOMIC DNA]</scope>
    <source>
        <strain evidence="1 2">F39-2</strain>
    </source>
</reference>
<organism evidence="1 2">
    <name type="scientific">Mucilaginibacter robiniae</name>
    <dbReference type="NCBI Taxonomy" id="2728022"/>
    <lineage>
        <taxon>Bacteria</taxon>
        <taxon>Pseudomonadati</taxon>
        <taxon>Bacteroidota</taxon>
        <taxon>Sphingobacteriia</taxon>
        <taxon>Sphingobacteriales</taxon>
        <taxon>Sphingobacteriaceae</taxon>
        <taxon>Mucilaginibacter</taxon>
    </lineage>
</organism>
<dbReference type="Pfam" id="PF12875">
    <property type="entry name" value="DUF3826"/>
    <property type="match status" value="1"/>
</dbReference>
<sequence length="231" mass="26132">MNRINISKAIQLTVAIFTLWIGYTAPVKAQQTAVEKQAAYQKVVFDRSAKIVSKLGLTDSAKALKVTKIIAKQYSDLNDIYADRDTQKVIIKREAGDNKDQASAKLKELDAKVSTKVDKLHPKYLKSLAKAGLTPAQVDQIKDGMTYDVLHVTYTAYLNEVSELTDVQKKQIMDWLLEAREHAIDAESSNAKHAWFGKYKGRINNYLSKEGYDMKKEETEWKARGFKPKNS</sequence>
<protein>
    <submittedName>
        <fullName evidence="1">DUF3826 domain-containing protein</fullName>
    </submittedName>
</protein>
<name>A0A7L5E692_9SPHI</name>
<dbReference type="RefSeq" id="WP_169609330.1">
    <property type="nucleotide sequence ID" value="NZ_CP051682.1"/>
</dbReference>